<dbReference type="Gene3D" id="3.30.70.270">
    <property type="match status" value="1"/>
</dbReference>
<dbReference type="InterPro" id="IPR000477">
    <property type="entry name" value="RT_dom"/>
</dbReference>
<dbReference type="PANTHER" id="PTHR33050">
    <property type="entry name" value="REVERSE TRANSCRIPTASE DOMAIN-CONTAINING PROTEIN"/>
    <property type="match status" value="1"/>
</dbReference>
<organism evidence="2">
    <name type="scientific">Scylla olivacea</name>
    <name type="common">Orange mud crab</name>
    <name type="synonym">Cancer olivacea</name>
    <dbReference type="NCBI Taxonomy" id="85551"/>
    <lineage>
        <taxon>Eukaryota</taxon>
        <taxon>Metazoa</taxon>
        <taxon>Ecdysozoa</taxon>
        <taxon>Arthropoda</taxon>
        <taxon>Crustacea</taxon>
        <taxon>Multicrustacea</taxon>
        <taxon>Malacostraca</taxon>
        <taxon>Eumalacostraca</taxon>
        <taxon>Eucarida</taxon>
        <taxon>Decapoda</taxon>
        <taxon>Pleocyemata</taxon>
        <taxon>Brachyura</taxon>
        <taxon>Eubrachyura</taxon>
        <taxon>Portunoidea</taxon>
        <taxon>Portunidae</taxon>
        <taxon>Portuninae</taxon>
        <taxon>Scylla</taxon>
    </lineage>
</organism>
<dbReference type="InterPro" id="IPR036397">
    <property type="entry name" value="RNaseH_sf"/>
</dbReference>
<dbReference type="AlphaFoldDB" id="A0A0P4W0U3"/>
<name>A0A0P4W0U3_SCYOL</name>
<dbReference type="SUPFAM" id="SSF56672">
    <property type="entry name" value="DNA/RNA polymerases"/>
    <property type="match status" value="1"/>
</dbReference>
<proteinExistence type="predicted"/>
<feature type="domain" description="Reverse transcriptase" evidence="1">
    <location>
        <begin position="61"/>
        <end position="258"/>
    </location>
</feature>
<dbReference type="Gene3D" id="3.30.420.10">
    <property type="entry name" value="Ribonuclease H-like superfamily/Ribonuclease H"/>
    <property type="match status" value="1"/>
</dbReference>
<dbReference type="InterPro" id="IPR043502">
    <property type="entry name" value="DNA/RNA_pol_sf"/>
</dbReference>
<dbReference type="InterPro" id="IPR052055">
    <property type="entry name" value="Hepadnavirus_pol/RT"/>
</dbReference>
<dbReference type="EMBL" id="GDRN01081496">
    <property type="protein sequence ID" value="JAI62010.1"/>
    <property type="molecule type" value="Transcribed_RNA"/>
</dbReference>
<reference evidence="2" key="1">
    <citation type="submission" date="2015-09" db="EMBL/GenBank/DDBJ databases">
        <title>Scylla olivacea transcriptome.</title>
        <authorList>
            <person name="Ikhwanuddin M."/>
        </authorList>
    </citation>
    <scope>NUCLEOTIDE SEQUENCE</scope>
</reference>
<evidence type="ECO:0000259" key="1">
    <source>
        <dbReference type="PROSITE" id="PS50878"/>
    </source>
</evidence>
<dbReference type="GO" id="GO:0003676">
    <property type="term" value="F:nucleic acid binding"/>
    <property type="evidence" value="ECO:0007669"/>
    <property type="project" value="InterPro"/>
</dbReference>
<sequence length="681" mass="77196">MDLINTPDNFHGGKIFDARLQWNLLSSDKWFYDVVHGKFLAFVRVPIQGSPPAPLSLSLSDEKALDSAMLKFLEQRIVELCAPGGHGFLSNIFPTIKRDGTARVILNLKELNEYMDHIHFKMDTLKDVLPLIHQNCHFMSIDFKDAYFSVYVRPEDRNWFKFTWRNSTFRFTCLPQGLTSAPRIFTKLLKPVLSHLHKLGIFVSCYLDDCIFIADSADVLGSNVLYALHLFDSLGLTVNPHKSVLEPTQEIEFLGVVLNSVDMTATLTPRRRKHIKAQGSLLLNKDVISLLELSSFIGMAVASDPAVELAPLRYKYLEIIRNKELARHHGNYNSPVILDNHAQGLIKWWINNIDSQTKSLRSSPHQLELFCDASLTGWGAVVGNARTAGHWAHDELDHINCLELKAILMGLQSLCKDNWGTHIRLRSDSVTALTCLDRCGSTKLYLHVIVEQIFEWALSRGITLSTQHIQGLHNTEADKLSRLKNMDAEWMLLPHIFQSISQLYYTPDVDLFATRINTQLPAYVSWKPDPCAIHVNAFTMTWSNKNFYAFPPFSIISRVLQKLQEDEATVMVILPLWPTQVWFPTALRLLTAPPVLLPRLPLVLPQNPTLTHPRSQVLILTAMVLSGNRTKVAAFRRKLPDFCCTPGGRAREYSMGRILRNGCHFASAGKLISFSHLQLTF</sequence>
<dbReference type="CDD" id="cd03714">
    <property type="entry name" value="RT_DIRS1"/>
    <property type="match status" value="1"/>
</dbReference>
<dbReference type="PROSITE" id="PS50878">
    <property type="entry name" value="RT_POL"/>
    <property type="match status" value="1"/>
</dbReference>
<dbReference type="GO" id="GO:0071897">
    <property type="term" value="P:DNA biosynthetic process"/>
    <property type="evidence" value="ECO:0007669"/>
    <property type="project" value="UniProtKB-ARBA"/>
</dbReference>
<dbReference type="CDD" id="cd09275">
    <property type="entry name" value="RNase_HI_RT_DIRS1"/>
    <property type="match status" value="1"/>
</dbReference>
<evidence type="ECO:0000313" key="2">
    <source>
        <dbReference type="EMBL" id="JAI62009.1"/>
    </source>
</evidence>
<dbReference type="Pfam" id="PF00078">
    <property type="entry name" value="RVT_1"/>
    <property type="match status" value="1"/>
</dbReference>
<dbReference type="InterPro" id="IPR043128">
    <property type="entry name" value="Rev_trsase/Diguanyl_cyclase"/>
</dbReference>
<dbReference type="Gene3D" id="3.10.10.10">
    <property type="entry name" value="HIV Type 1 Reverse Transcriptase, subunit A, domain 1"/>
    <property type="match status" value="1"/>
</dbReference>
<protein>
    <recommendedName>
        <fullName evidence="1">Reverse transcriptase domain-containing protein</fullName>
    </recommendedName>
</protein>
<dbReference type="EMBL" id="GDRN01081498">
    <property type="protein sequence ID" value="JAI62009.1"/>
    <property type="molecule type" value="Transcribed_RNA"/>
</dbReference>
<dbReference type="PANTHER" id="PTHR33050:SF7">
    <property type="entry name" value="RIBONUCLEASE H"/>
    <property type="match status" value="1"/>
</dbReference>
<accession>A0A0P4W0U3</accession>